<dbReference type="InterPro" id="IPR036162">
    <property type="entry name" value="Resolvase-like_N_sf"/>
</dbReference>
<evidence type="ECO:0000313" key="2">
    <source>
        <dbReference type="Proteomes" id="UP001500908"/>
    </source>
</evidence>
<evidence type="ECO:0000313" key="1">
    <source>
        <dbReference type="EMBL" id="GAA3752149.1"/>
    </source>
</evidence>
<keyword evidence="2" id="KW-1185">Reference proteome</keyword>
<evidence type="ECO:0008006" key="3">
    <source>
        <dbReference type="Google" id="ProtNLM"/>
    </source>
</evidence>
<sequence>MSTIVVEHRDRLSRFGTEHVESALAASGWTLVVLEDTEVEDDLVRDVTEVLMSMCARLYGRGSARRRARAAVETARSAEESPA</sequence>
<protein>
    <recommendedName>
        <fullName evidence="3">Resolvase</fullName>
    </recommendedName>
</protein>
<dbReference type="SUPFAM" id="SSF53041">
    <property type="entry name" value="Resolvase-like"/>
    <property type="match status" value="1"/>
</dbReference>
<proteinExistence type="predicted"/>
<reference evidence="2" key="1">
    <citation type="journal article" date="2019" name="Int. J. Syst. Evol. Microbiol.">
        <title>The Global Catalogue of Microorganisms (GCM) 10K type strain sequencing project: providing services to taxonomists for standard genome sequencing and annotation.</title>
        <authorList>
            <consortium name="The Broad Institute Genomics Platform"/>
            <consortium name="The Broad Institute Genome Sequencing Center for Infectious Disease"/>
            <person name="Wu L."/>
            <person name="Ma J."/>
        </authorList>
    </citation>
    <scope>NUCLEOTIDE SEQUENCE [LARGE SCALE GENOMIC DNA]</scope>
    <source>
        <strain evidence="2">JCM 17137</strain>
    </source>
</reference>
<accession>A0ABP7G168</accession>
<gene>
    <name evidence="1" type="ORF">GCM10022402_33900</name>
</gene>
<comment type="caution">
    <text evidence="1">The sequence shown here is derived from an EMBL/GenBank/DDBJ whole genome shotgun (WGS) entry which is preliminary data.</text>
</comment>
<organism evidence="1 2">
    <name type="scientific">Salinactinospora qingdaonensis</name>
    <dbReference type="NCBI Taxonomy" id="702744"/>
    <lineage>
        <taxon>Bacteria</taxon>
        <taxon>Bacillati</taxon>
        <taxon>Actinomycetota</taxon>
        <taxon>Actinomycetes</taxon>
        <taxon>Streptosporangiales</taxon>
        <taxon>Nocardiopsidaceae</taxon>
        <taxon>Salinactinospora</taxon>
    </lineage>
</organism>
<dbReference type="Proteomes" id="UP001500908">
    <property type="component" value="Unassembled WGS sequence"/>
</dbReference>
<dbReference type="Gene3D" id="1.10.287.2170">
    <property type="match status" value="1"/>
</dbReference>
<name>A0ABP7G168_9ACTN</name>
<dbReference type="EMBL" id="BAABDD010000017">
    <property type="protein sequence ID" value="GAA3752149.1"/>
    <property type="molecule type" value="Genomic_DNA"/>
</dbReference>